<proteinExistence type="predicted"/>
<comment type="caution">
    <text evidence="1">The sequence shown here is derived from an EMBL/GenBank/DDBJ whole genome shotgun (WGS) entry which is preliminary data.</text>
</comment>
<reference evidence="1" key="1">
    <citation type="journal article" date="2014" name="Front. Microbiol.">
        <title>High frequency of phylogenetically diverse reductive dehalogenase-homologous genes in deep subseafloor sedimentary metagenomes.</title>
        <authorList>
            <person name="Kawai M."/>
            <person name="Futagami T."/>
            <person name="Toyoda A."/>
            <person name="Takaki Y."/>
            <person name="Nishi S."/>
            <person name="Hori S."/>
            <person name="Arai W."/>
            <person name="Tsubouchi T."/>
            <person name="Morono Y."/>
            <person name="Uchiyama I."/>
            <person name="Ito T."/>
            <person name="Fujiyama A."/>
            <person name="Inagaki F."/>
            <person name="Takami H."/>
        </authorList>
    </citation>
    <scope>NUCLEOTIDE SEQUENCE</scope>
    <source>
        <strain evidence="1">Expedition CK06-06</strain>
    </source>
</reference>
<protein>
    <submittedName>
        <fullName evidence="1">Uncharacterized protein</fullName>
    </submittedName>
</protein>
<organism evidence="1">
    <name type="scientific">marine sediment metagenome</name>
    <dbReference type="NCBI Taxonomy" id="412755"/>
    <lineage>
        <taxon>unclassified sequences</taxon>
        <taxon>metagenomes</taxon>
        <taxon>ecological metagenomes</taxon>
    </lineage>
</organism>
<gene>
    <name evidence="1" type="ORF">S03H2_28954</name>
</gene>
<dbReference type="AlphaFoldDB" id="X1HTA0"/>
<name>X1HTA0_9ZZZZ</name>
<accession>X1HTA0</accession>
<dbReference type="EMBL" id="BARU01017456">
    <property type="protein sequence ID" value="GAH60295.1"/>
    <property type="molecule type" value="Genomic_DNA"/>
</dbReference>
<evidence type="ECO:0000313" key="1">
    <source>
        <dbReference type="EMBL" id="GAH60295.1"/>
    </source>
</evidence>
<sequence length="132" mass="15193">MNINNTYLIFGENVICKPSLITRLISKDDSYNWLVVDRWIGDYDEHDVAQPPHKHYTKEAMKVSVDSTWKITKISKDLTVNESWGKYTGIAKIRTENCVLSTPKGGFTAVFNEMIKNGATFYPLTIEHKEMF</sequence>